<dbReference type="Pfam" id="PF01923">
    <property type="entry name" value="Cob_adeno_trans"/>
    <property type="match status" value="1"/>
</dbReference>
<keyword evidence="1 4" id="KW-0808">Transferase</keyword>
<dbReference type="Gene3D" id="1.20.1200.10">
    <property type="entry name" value="Cobalamin adenosyltransferase-like"/>
    <property type="match status" value="1"/>
</dbReference>
<organism evidence="6 7">
    <name type="scientific">Dyadobacter sandarakinus</name>
    <dbReference type="NCBI Taxonomy" id="2747268"/>
    <lineage>
        <taxon>Bacteria</taxon>
        <taxon>Pseudomonadati</taxon>
        <taxon>Bacteroidota</taxon>
        <taxon>Cytophagia</taxon>
        <taxon>Cytophagales</taxon>
        <taxon>Spirosomataceae</taxon>
        <taxon>Dyadobacter</taxon>
    </lineage>
</organism>
<evidence type="ECO:0000256" key="4">
    <source>
        <dbReference type="RuleBase" id="RU366026"/>
    </source>
</evidence>
<comment type="similarity">
    <text evidence="4">Belongs to the Cob(I)alamin adenosyltransferase family.</text>
</comment>
<evidence type="ECO:0000313" key="6">
    <source>
        <dbReference type="EMBL" id="QRR03313.1"/>
    </source>
</evidence>
<dbReference type="InterPro" id="IPR036451">
    <property type="entry name" value="CblAdoTrfase-like_sf"/>
</dbReference>
<dbReference type="SUPFAM" id="SSF89028">
    <property type="entry name" value="Cobalamin adenosyltransferase-like"/>
    <property type="match status" value="1"/>
</dbReference>
<comment type="catalytic activity">
    <reaction evidence="4">
        <text>2 cob(II)alamin + reduced [electron-transfer flavoprotein] + 2 ATP = 2 adenosylcob(III)alamin + 2 triphosphate + oxidized [electron-transfer flavoprotein] + 3 H(+)</text>
        <dbReference type="Rhea" id="RHEA:28671"/>
        <dbReference type="Rhea" id="RHEA-COMP:10685"/>
        <dbReference type="Rhea" id="RHEA-COMP:10686"/>
        <dbReference type="ChEBI" id="CHEBI:15378"/>
        <dbReference type="ChEBI" id="CHEBI:16304"/>
        <dbReference type="ChEBI" id="CHEBI:18036"/>
        <dbReference type="ChEBI" id="CHEBI:18408"/>
        <dbReference type="ChEBI" id="CHEBI:30616"/>
        <dbReference type="ChEBI" id="CHEBI:57692"/>
        <dbReference type="ChEBI" id="CHEBI:58307"/>
        <dbReference type="EC" id="2.5.1.17"/>
    </reaction>
</comment>
<dbReference type="GO" id="GO:0008817">
    <property type="term" value="F:corrinoid adenosyltransferase activity"/>
    <property type="evidence" value="ECO:0007669"/>
    <property type="project" value="UniProtKB-EC"/>
</dbReference>
<proteinExistence type="inferred from homology"/>
<feature type="domain" description="Cobalamin adenosyltransferase-like" evidence="5">
    <location>
        <begin position="3"/>
        <end position="166"/>
    </location>
</feature>
<keyword evidence="7" id="KW-1185">Reference proteome</keyword>
<dbReference type="InterPro" id="IPR016030">
    <property type="entry name" value="CblAdoTrfase-like"/>
</dbReference>
<comment type="catalytic activity">
    <reaction evidence="4">
        <text>2 cob(II)yrinate a,c diamide + reduced [electron-transfer flavoprotein] + 2 ATP = 2 adenosylcob(III)yrinate a,c-diamide + 2 triphosphate + oxidized [electron-transfer flavoprotein] + 3 H(+)</text>
        <dbReference type="Rhea" id="RHEA:11528"/>
        <dbReference type="Rhea" id="RHEA-COMP:10685"/>
        <dbReference type="Rhea" id="RHEA-COMP:10686"/>
        <dbReference type="ChEBI" id="CHEBI:15378"/>
        <dbReference type="ChEBI" id="CHEBI:18036"/>
        <dbReference type="ChEBI" id="CHEBI:30616"/>
        <dbReference type="ChEBI" id="CHEBI:57692"/>
        <dbReference type="ChEBI" id="CHEBI:58307"/>
        <dbReference type="ChEBI" id="CHEBI:58503"/>
        <dbReference type="ChEBI" id="CHEBI:58537"/>
        <dbReference type="EC" id="2.5.1.17"/>
    </reaction>
</comment>
<keyword evidence="4" id="KW-0169">Cobalamin biosynthesis</keyword>
<dbReference type="NCBIfam" id="TIGR00636">
    <property type="entry name" value="PduO_Nterm"/>
    <property type="match status" value="1"/>
</dbReference>
<dbReference type="EMBL" id="CP056775">
    <property type="protein sequence ID" value="QRR03313.1"/>
    <property type="molecule type" value="Genomic_DNA"/>
</dbReference>
<dbReference type="EC" id="2.5.1.17" evidence="4"/>
<evidence type="ECO:0000256" key="2">
    <source>
        <dbReference type="ARBA" id="ARBA00022741"/>
    </source>
</evidence>
<dbReference type="RefSeq" id="WP_204659132.1">
    <property type="nucleotide sequence ID" value="NZ_CP056775.1"/>
</dbReference>
<gene>
    <name evidence="6" type="ORF">HWI92_21530</name>
</gene>
<comment type="pathway">
    <text evidence="4">Cofactor biosynthesis; adenosylcobalamin biosynthesis; adenosylcobalamin from cob(II)yrinate a,c-diamide: step 2/7.</text>
</comment>
<protein>
    <recommendedName>
        <fullName evidence="4">Corrinoid adenosyltransferase</fullName>
        <ecNumber evidence="4">2.5.1.17</ecNumber>
    </recommendedName>
    <alternativeName>
        <fullName evidence="4">Cob(II)alamin adenosyltransferase</fullName>
    </alternativeName>
    <alternativeName>
        <fullName evidence="4">Cob(II)yrinic acid a,c-diamide adenosyltransferase</fullName>
    </alternativeName>
    <alternativeName>
        <fullName evidence="4">Cobinamide/cobalamin adenosyltransferase</fullName>
    </alternativeName>
</protein>
<evidence type="ECO:0000256" key="3">
    <source>
        <dbReference type="ARBA" id="ARBA00022840"/>
    </source>
</evidence>
<dbReference type="PANTHER" id="PTHR12213:SF0">
    <property type="entry name" value="CORRINOID ADENOSYLTRANSFERASE MMAB"/>
    <property type="match status" value="1"/>
</dbReference>
<reference evidence="6 7" key="1">
    <citation type="submission" date="2020-06" db="EMBL/GenBank/DDBJ databases">
        <title>Dyadobacter sandarakinus sp. nov., isolated from the soil of the Arctic Yellow River Station.</title>
        <authorList>
            <person name="Zhang Y."/>
            <person name="Peng F."/>
        </authorList>
    </citation>
    <scope>NUCLEOTIDE SEQUENCE [LARGE SCALE GENOMIC DNA]</scope>
    <source>
        <strain evidence="6 7">Q3-56</strain>
    </source>
</reference>
<accession>A0ABX7IC71</accession>
<dbReference type="Proteomes" id="UP000612680">
    <property type="component" value="Chromosome"/>
</dbReference>
<keyword evidence="3 4" id="KW-0067">ATP-binding</keyword>
<sequence length="186" mass="21067">MKIYTKTGDKGMTSLIGGTRLSKAHVRIEAYGTVDELNSYIGLLRDQPVNEHRKDLLKEIQDRLFTIGSHLASEADQKKRPLPDLLDDDIRLLESEMDRIDALVPPLRAFVLPGGHASVSFGHVARTVCRRAERAVIHLQQSEEVESIVVRYLNRLSDYLFMLCRAMTAELGSEEITWQPRVSPKN</sequence>
<keyword evidence="2 4" id="KW-0547">Nucleotide-binding</keyword>
<dbReference type="InterPro" id="IPR029499">
    <property type="entry name" value="PduO-typ"/>
</dbReference>
<evidence type="ECO:0000313" key="7">
    <source>
        <dbReference type="Proteomes" id="UP000612680"/>
    </source>
</evidence>
<evidence type="ECO:0000256" key="1">
    <source>
        <dbReference type="ARBA" id="ARBA00022679"/>
    </source>
</evidence>
<evidence type="ECO:0000259" key="5">
    <source>
        <dbReference type="Pfam" id="PF01923"/>
    </source>
</evidence>
<name>A0ABX7IC71_9BACT</name>
<dbReference type="PANTHER" id="PTHR12213">
    <property type="entry name" value="CORRINOID ADENOSYLTRANSFERASE"/>
    <property type="match status" value="1"/>
</dbReference>